<dbReference type="OrthoDB" id="292964at2759"/>
<accession>A0A6A6NM47</accession>
<dbReference type="InterPro" id="IPR028889">
    <property type="entry name" value="USP"/>
</dbReference>
<name>A0A6A6NM47_9PEZI</name>
<dbReference type="GO" id="GO:0004843">
    <property type="term" value="F:cysteine-type deubiquitinase activity"/>
    <property type="evidence" value="ECO:0007669"/>
    <property type="project" value="InterPro"/>
</dbReference>
<reference evidence="2" key="1">
    <citation type="journal article" date="2020" name="Stud. Mycol.">
        <title>101 Dothideomycetes genomes: a test case for predicting lifestyles and emergence of pathogens.</title>
        <authorList>
            <person name="Haridas S."/>
            <person name="Albert R."/>
            <person name="Binder M."/>
            <person name="Bloem J."/>
            <person name="Labutti K."/>
            <person name="Salamov A."/>
            <person name="Andreopoulos B."/>
            <person name="Baker S."/>
            <person name="Barry K."/>
            <person name="Bills G."/>
            <person name="Bluhm B."/>
            <person name="Cannon C."/>
            <person name="Castanera R."/>
            <person name="Culley D."/>
            <person name="Daum C."/>
            <person name="Ezra D."/>
            <person name="Gonzalez J."/>
            <person name="Henrissat B."/>
            <person name="Kuo A."/>
            <person name="Liang C."/>
            <person name="Lipzen A."/>
            <person name="Lutzoni F."/>
            <person name="Magnuson J."/>
            <person name="Mondo S."/>
            <person name="Nolan M."/>
            <person name="Ohm R."/>
            <person name="Pangilinan J."/>
            <person name="Park H.-J."/>
            <person name="Ramirez L."/>
            <person name="Alfaro M."/>
            <person name="Sun H."/>
            <person name="Tritt A."/>
            <person name="Yoshinaga Y."/>
            <person name="Zwiers L.-H."/>
            <person name="Turgeon B."/>
            <person name="Goodwin S."/>
            <person name="Spatafora J."/>
            <person name="Crous P."/>
            <person name="Grigoriev I."/>
        </authorList>
    </citation>
    <scope>NUCLEOTIDE SEQUENCE</scope>
    <source>
        <strain evidence="2">ATCC 16933</strain>
    </source>
</reference>
<dbReference type="GO" id="GO:0016579">
    <property type="term" value="P:protein deubiquitination"/>
    <property type="evidence" value="ECO:0007669"/>
    <property type="project" value="InterPro"/>
</dbReference>
<keyword evidence="3" id="KW-1185">Reference proteome</keyword>
<dbReference type="PANTHER" id="PTHR21646">
    <property type="entry name" value="UBIQUITIN CARBOXYL-TERMINAL HYDROLASE"/>
    <property type="match status" value="1"/>
</dbReference>
<dbReference type="PROSITE" id="PS50235">
    <property type="entry name" value="USP_3"/>
    <property type="match status" value="1"/>
</dbReference>
<feature type="domain" description="USP" evidence="1">
    <location>
        <begin position="1"/>
        <end position="378"/>
    </location>
</feature>
<evidence type="ECO:0000313" key="3">
    <source>
        <dbReference type="Proteomes" id="UP000799766"/>
    </source>
</evidence>
<protein>
    <recommendedName>
        <fullName evidence="1">USP domain-containing protein</fullName>
    </recommendedName>
</protein>
<sequence length="390" mass="43491">MNLGMTCYANSILQAISATPVLSTYLWSGEFRRDVQTDNPAAVESRGLLAGIVASLVKDLRRNSDMARGGKCESVSPRDVIAMCNRIRPQWPLGEQQDAKEFFDFLSEHLHHDLNTHSGMVMAHKLTPEEERRRETWPTRYAAVVEWTRSTKTDKSKLSDLFFGQHISRVQCSDCGATSTTFEVWSSLSIEIPEWDPRGAKPTLHDCMRSYGGAERLEAYTCERCHVATRGSSTKQILLTRMPPIVVVHLKRFSMFDANAAKVRTAVSCPMEGMDFGPYVLPPPTAEETARMNNLAAGLAPDTCMSPPFVYDAFAVVKHKGNSLHAGHYVADCRDAATGRWKEYNDERATEVMARASPAELQRFLSDGEAYMVFYQRRASPNANPVVNGA</sequence>
<gene>
    <name evidence="2" type="ORF">BDY21DRAFT_358069</name>
</gene>
<evidence type="ECO:0000259" key="1">
    <source>
        <dbReference type="PROSITE" id="PS50235"/>
    </source>
</evidence>
<dbReference type="Pfam" id="PF00443">
    <property type="entry name" value="UCH"/>
    <property type="match status" value="1"/>
</dbReference>
<dbReference type="Gene3D" id="3.90.70.10">
    <property type="entry name" value="Cysteine proteinases"/>
    <property type="match status" value="1"/>
</dbReference>
<proteinExistence type="predicted"/>
<evidence type="ECO:0000313" key="2">
    <source>
        <dbReference type="EMBL" id="KAF2452820.1"/>
    </source>
</evidence>
<dbReference type="SUPFAM" id="SSF54001">
    <property type="entry name" value="Cysteine proteinases"/>
    <property type="match status" value="1"/>
</dbReference>
<organism evidence="2 3">
    <name type="scientific">Lineolata rhizophorae</name>
    <dbReference type="NCBI Taxonomy" id="578093"/>
    <lineage>
        <taxon>Eukaryota</taxon>
        <taxon>Fungi</taxon>
        <taxon>Dikarya</taxon>
        <taxon>Ascomycota</taxon>
        <taxon>Pezizomycotina</taxon>
        <taxon>Dothideomycetes</taxon>
        <taxon>Dothideomycetes incertae sedis</taxon>
        <taxon>Lineolatales</taxon>
        <taxon>Lineolataceae</taxon>
        <taxon>Lineolata</taxon>
    </lineage>
</organism>
<dbReference type="AlphaFoldDB" id="A0A6A6NM47"/>
<dbReference type="EMBL" id="MU001703">
    <property type="protein sequence ID" value="KAF2452820.1"/>
    <property type="molecule type" value="Genomic_DNA"/>
</dbReference>
<dbReference type="InterPro" id="IPR001394">
    <property type="entry name" value="Peptidase_C19_UCH"/>
</dbReference>
<dbReference type="CDD" id="cd02674">
    <property type="entry name" value="Peptidase_C19R"/>
    <property type="match status" value="1"/>
</dbReference>
<dbReference type="InterPro" id="IPR050185">
    <property type="entry name" value="Ub_carboxyl-term_hydrolase"/>
</dbReference>
<dbReference type="PANTHER" id="PTHR21646:SF23">
    <property type="entry name" value="UBIQUITIN CARBOXYL-TERMINAL HYDROLASE USP2"/>
    <property type="match status" value="1"/>
</dbReference>
<dbReference type="Proteomes" id="UP000799766">
    <property type="component" value="Unassembled WGS sequence"/>
</dbReference>
<dbReference type="InterPro" id="IPR038765">
    <property type="entry name" value="Papain-like_cys_pep_sf"/>
</dbReference>